<evidence type="ECO:0000256" key="7">
    <source>
        <dbReference type="ARBA" id="ARBA00022840"/>
    </source>
</evidence>
<evidence type="ECO:0000256" key="4">
    <source>
        <dbReference type="ARBA" id="ARBA00022679"/>
    </source>
</evidence>
<evidence type="ECO:0000256" key="3">
    <source>
        <dbReference type="ARBA" id="ARBA00005842"/>
    </source>
</evidence>
<dbReference type="GO" id="GO:0052381">
    <property type="term" value="F:tRNA dimethylallyltransferase activity"/>
    <property type="evidence" value="ECO:0007669"/>
    <property type="project" value="UniProtKB-UniRule"/>
</dbReference>
<dbReference type="RefSeq" id="WP_210118478.1">
    <property type="nucleotide sequence ID" value="NZ_CP054257.1"/>
</dbReference>
<dbReference type="InterPro" id="IPR027417">
    <property type="entry name" value="P-loop_NTPase"/>
</dbReference>
<evidence type="ECO:0000313" key="14">
    <source>
        <dbReference type="EMBL" id="QTQ11684.1"/>
    </source>
</evidence>
<protein>
    <recommendedName>
        <fullName evidence="10">tRNA dimethylallyltransferase</fullName>
        <ecNumber evidence="10">2.5.1.75</ecNumber>
    </recommendedName>
    <alternativeName>
        <fullName evidence="10">Dimethylallyl diphosphate:tRNA dimethylallyltransferase</fullName>
        <shortName evidence="10">DMAPP:tRNA dimethylallyltransferase</shortName>
        <shortName evidence="10">DMATase</shortName>
    </alternativeName>
    <alternativeName>
        <fullName evidence="10">Isopentenyl-diphosphate:tRNA isopentenyltransferase</fullName>
        <shortName evidence="10">IPP transferase</shortName>
        <shortName evidence="10">IPPT</shortName>
        <shortName evidence="10">IPTase</shortName>
    </alternativeName>
</protein>
<reference evidence="14" key="2">
    <citation type="journal article" date="2021" name="Microbiol. Resour. Announc.">
        <title>Complete Genome Sequences of Three Human Oral Treponema parvum Isolates.</title>
        <authorList>
            <person name="Zeng H."/>
            <person name="Watt R.M."/>
        </authorList>
    </citation>
    <scope>NUCLEOTIDE SEQUENCE</scope>
    <source>
        <strain evidence="14">ATCC 700773</strain>
    </source>
</reference>
<keyword evidence="4 10" id="KW-0808">Transferase</keyword>
<evidence type="ECO:0000256" key="6">
    <source>
        <dbReference type="ARBA" id="ARBA00022741"/>
    </source>
</evidence>
<dbReference type="PANTHER" id="PTHR11088:SF60">
    <property type="entry name" value="TRNA DIMETHYLALLYLTRANSFERASE"/>
    <property type="match status" value="1"/>
</dbReference>
<dbReference type="EMBL" id="CP054257">
    <property type="protein sequence ID" value="QTQ11684.1"/>
    <property type="molecule type" value="Genomic_DNA"/>
</dbReference>
<comment type="catalytic activity">
    <reaction evidence="9 10 11">
        <text>adenosine(37) in tRNA + dimethylallyl diphosphate = N(6)-dimethylallyladenosine(37) in tRNA + diphosphate</text>
        <dbReference type="Rhea" id="RHEA:26482"/>
        <dbReference type="Rhea" id="RHEA-COMP:10162"/>
        <dbReference type="Rhea" id="RHEA-COMP:10375"/>
        <dbReference type="ChEBI" id="CHEBI:33019"/>
        <dbReference type="ChEBI" id="CHEBI:57623"/>
        <dbReference type="ChEBI" id="CHEBI:74411"/>
        <dbReference type="ChEBI" id="CHEBI:74415"/>
        <dbReference type="EC" id="2.5.1.75"/>
    </reaction>
</comment>
<dbReference type="InterPro" id="IPR039657">
    <property type="entry name" value="Dimethylallyltransferase"/>
</dbReference>
<evidence type="ECO:0000256" key="13">
    <source>
        <dbReference type="RuleBase" id="RU003785"/>
    </source>
</evidence>
<evidence type="ECO:0000256" key="5">
    <source>
        <dbReference type="ARBA" id="ARBA00022694"/>
    </source>
</evidence>
<dbReference type="GO" id="GO:0006400">
    <property type="term" value="P:tRNA modification"/>
    <property type="evidence" value="ECO:0007669"/>
    <property type="project" value="TreeGrafter"/>
</dbReference>
<evidence type="ECO:0000256" key="1">
    <source>
        <dbReference type="ARBA" id="ARBA00001946"/>
    </source>
</evidence>
<dbReference type="AlphaFoldDB" id="A0A975ID21"/>
<accession>A0A975ID21</accession>
<dbReference type="HAMAP" id="MF_00185">
    <property type="entry name" value="IPP_trans"/>
    <property type="match status" value="1"/>
</dbReference>
<reference evidence="14" key="1">
    <citation type="submission" date="2020-05" db="EMBL/GenBank/DDBJ databases">
        <authorList>
            <person name="Zeng H."/>
            <person name="Chan Y.K."/>
            <person name="Watt R.M."/>
        </authorList>
    </citation>
    <scope>NUCLEOTIDE SEQUENCE</scope>
    <source>
        <strain evidence="14">ATCC 700773</strain>
    </source>
</reference>
<dbReference type="InterPro" id="IPR018022">
    <property type="entry name" value="IPT"/>
</dbReference>
<evidence type="ECO:0000256" key="8">
    <source>
        <dbReference type="ARBA" id="ARBA00022842"/>
    </source>
</evidence>
<dbReference type="NCBIfam" id="TIGR00174">
    <property type="entry name" value="miaA"/>
    <property type="match status" value="1"/>
</dbReference>
<dbReference type="SUPFAM" id="SSF52540">
    <property type="entry name" value="P-loop containing nucleoside triphosphate hydrolases"/>
    <property type="match status" value="2"/>
</dbReference>
<evidence type="ECO:0000313" key="15">
    <source>
        <dbReference type="Proteomes" id="UP000671995"/>
    </source>
</evidence>
<name>A0A975ID21_9SPIR</name>
<feature type="binding site" evidence="10">
    <location>
        <begin position="16"/>
        <end position="23"/>
    </location>
    <ligand>
        <name>ATP</name>
        <dbReference type="ChEBI" id="CHEBI:30616"/>
    </ligand>
</feature>
<feature type="region of interest" description="Interaction with substrate tRNA" evidence="10">
    <location>
        <begin position="48"/>
        <end position="51"/>
    </location>
</feature>
<comment type="cofactor">
    <cofactor evidence="1 10">
        <name>Mg(2+)</name>
        <dbReference type="ChEBI" id="CHEBI:18420"/>
    </cofactor>
</comment>
<keyword evidence="7 10" id="KW-0067">ATP-binding</keyword>
<keyword evidence="5 10" id="KW-0819">tRNA processing</keyword>
<dbReference type="PANTHER" id="PTHR11088">
    <property type="entry name" value="TRNA DIMETHYLALLYLTRANSFERASE"/>
    <property type="match status" value="1"/>
</dbReference>
<evidence type="ECO:0000256" key="11">
    <source>
        <dbReference type="RuleBase" id="RU003783"/>
    </source>
</evidence>
<evidence type="ECO:0000256" key="2">
    <source>
        <dbReference type="ARBA" id="ARBA00003213"/>
    </source>
</evidence>
<dbReference type="GO" id="GO:0005524">
    <property type="term" value="F:ATP binding"/>
    <property type="evidence" value="ECO:0007669"/>
    <property type="project" value="UniProtKB-UniRule"/>
</dbReference>
<dbReference type="Pfam" id="PF01715">
    <property type="entry name" value="IPPT"/>
    <property type="match status" value="1"/>
</dbReference>
<dbReference type="Gene3D" id="1.10.20.140">
    <property type="match status" value="1"/>
</dbReference>
<evidence type="ECO:0000256" key="12">
    <source>
        <dbReference type="RuleBase" id="RU003784"/>
    </source>
</evidence>
<organism evidence="14 15">
    <name type="scientific">Treponema parvum</name>
    <dbReference type="NCBI Taxonomy" id="138851"/>
    <lineage>
        <taxon>Bacteria</taxon>
        <taxon>Pseudomonadati</taxon>
        <taxon>Spirochaetota</taxon>
        <taxon>Spirochaetia</taxon>
        <taxon>Spirochaetales</taxon>
        <taxon>Treponemataceae</taxon>
        <taxon>Treponema</taxon>
    </lineage>
</organism>
<feature type="site" description="Interaction with substrate tRNA" evidence="10">
    <location>
        <position position="114"/>
    </location>
</feature>
<feature type="binding site" evidence="10">
    <location>
        <begin position="18"/>
        <end position="23"/>
    </location>
    <ligand>
        <name>substrate</name>
    </ligand>
</feature>
<sequence>MISSTDNRIPVLVIFGPTGAGKTALLRSLFAAGSPYFFKGRCEVVSADSMQVYKGMDIGTAKPDKALQKELLHHLIDICPPSEQFSASEFVKAADLCCRDIYRRSKIPVVAGGSGFYIKSFLFGIPATPKGNPCVKKMLRERALKEGLASLYRELETCDPITAAKIHKNDAYRIERALEVFLCTGKPLSSFAVSDELRAGFDFCIIILGRSRRELYERIDKRVDEMFEQGLVREFNALVDKGYTEDDPGMAAIGYRELIREFPDGVPSLSLLSDETLKKLESVKKLIKLNSRHYAKKQYTMMKNIPGAVFCPLSEGSEISYSVLQKIKDFMKTHT</sequence>
<gene>
    <name evidence="10 14" type="primary">miaA</name>
    <name evidence="14" type="ORF">HRI96_05395</name>
</gene>
<comment type="similarity">
    <text evidence="3 10 13">Belongs to the IPP transferase family.</text>
</comment>
<comment type="function">
    <text evidence="2 10 12">Catalyzes the transfer of a dimethylallyl group onto the adenine at position 37 in tRNAs that read codons beginning with uridine, leading to the formation of N6-(dimethylallyl)adenosine (i(6)A).</text>
</comment>
<comment type="subunit">
    <text evidence="10">Monomer.</text>
</comment>
<keyword evidence="6 10" id="KW-0547">Nucleotide-binding</keyword>
<evidence type="ECO:0000256" key="10">
    <source>
        <dbReference type="HAMAP-Rule" id="MF_00185"/>
    </source>
</evidence>
<comment type="caution">
    <text evidence="10">Lacks conserved residue(s) required for the propagation of feature annotation.</text>
</comment>
<dbReference type="Proteomes" id="UP000671995">
    <property type="component" value="Chromosome"/>
</dbReference>
<dbReference type="EC" id="2.5.1.75" evidence="10"/>
<proteinExistence type="inferred from homology"/>
<keyword evidence="8 10" id="KW-0460">Magnesium</keyword>
<dbReference type="Gene3D" id="3.40.50.300">
    <property type="entry name" value="P-loop containing nucleotide triphosphate hydrolases"/>
    <property type="match status" value="1"/>
</dbReference>
<evidence type="ECO:0000256" key="9">
    <source>
        <dbReference type="ARBA" id="ARBA00049563"/>
    </source>
</evidence>